<feature type="domain" description="Putative tail fiber protein gp53-like C-terminal" evidence="2">
    <location>
        <begin position="471"/>
        <end position="549"/>
    </location>
</feature>
<name>A0ABN0EJB5_9FIRM</name>
<dbReference type="GeneID" id="93326824"/>
<dbReference type="Pfam" id="PF21882">
    <property type="entry name" value="Gp53-like_C"/>
    <property type="match status" value="1"/>
</dbReference>
<evidence type="ECO:0000256" key="1">
    <source>
        <dbReference type="SAM" id="MobiDB-lite"/>
    </source>
</evidence>
<comment type="caution">
    <text evidence="3">The sequence shown here is derived from an EMBL/GenBank/DDBJ whole genome shotgun (WGS) entry which is preliminary data.</text>
</comment>
<proteinExistence type="predicted"/>
<feature type="region of interest" description="Disordered" evidence="1">
    <location>
        <begin position="396"/>
        <end position="434"/>
    </location>
</feature>
<dbReference type="RefSeq" id="WP_008538205.1">
    <property type="nucleotide sequence ID" value="NZ_JH601090.1"/>
</dbReference>
<accession>A0ABN0EJB5</accession>
<feature type="compositionally biased region" description="Polar residues" evidence="1">
    <location>
        <begin position="396"/>
        <end position="409"/>
    </location>
</feature>
<gene>
    <name evidence="3" type="ORF">HMPREF9454_00932</name>
</gene>
<reference evidence="3 4" key="1">
    <citation type="submission" date="2012-01" db="EMBL/GenBank/DDBJ databases">
        <title>The Genome Sequence of Megamonas funiformis YIT 11815.</title>
        <authorList>
            <consortium name="The Broad Institute Genome Sequencing Platform"/>
            <person name="Earl A."/>
            <person name="Ward D."/>
            <person name="Feldgarden M."/>
            <person name="Gevers D."/>
            <person name="Morotomi M."/>
            <person name="Young S.K."/>
            <person name="Zeng Q."/>
            <person name="Gargeya S."/>
            <person name="Fitzgerald M."/>
            <person name="Haas B."/>
            <person name="Abouelleil A."/>
            <person name="Alvarado L."/>
            <person name="Arachchi H.M."/>
            <person name="Berlin A."/>
            <person name="Chapman S.B."/>
            <person name="Gearin G."/>
            <person name="Goldberg J."/>
            <person name="Griggs A."/>
            <person name="Gujja S."/>
            <person name="Hansen M."/>
            <person name="Heiman D."/>
            <person name="Howarth C."/>
            <person name="Larimer J."/>
            <person name="Lui A."/>
            <person name="MacDonald P.J.P."/>
            <person name="McCowen C."/>
            <person name="Montmayeur A."/>
            <person name="Murphy C."/>
            <person name="Neiman D."/>
            <person name="Pearson M."/>
            <person name="Priest M."/>
            <person name="Roberts A."/>
            <person name="Saif S."/>
            <person name="Shea T."/>
            <person name="Sisk P."/>
            <person name="Stolte C."/>
            <person name="Sykes S."/>
            <person name="Wortman J."/>
            <person name="Nusbaum C."/>
            <person name="Birren B."/>
        </authorList>
    </citation>
    <scope>NUCLEOTIDE SEQUENCE [LARGE SCALE GENOMIC DNA]</scope>
    <source>
        <strain evidence="3 4">YIT 11815</strain>
    </source>
</reference>
<dbReference type="InterPro" id="IPR054075">
    <property type="entry name" value="Gp53-like_C"/>
</dbReference>
<protein>
    <recommendedName>
        <fullName evidence="2">Putative tail fiber protein gp53-like C-terminal domain-containing protein</fullName>
    </recommendedName>
</protein>
<dbReference type="EMBL" id="ADMB01000045">
    <property type="protein sequence ID" value="EHR37979.1"/>
    <property type="molecule type" value="Genomic_DNA"/>
</dbReference>
<dbReference type="Gene3D" id="2.60.40.3940">
    <property type="match status" value="1"/>
</dbReference>
<dbReference type="Proteomes" id="UP000005963">
    <property type="component" value="Unassembled WGS sequence"/>
</dbReference>
<evidence type="ECO:0000313" key="4">
    <source>
        <dbReference type="Proteomes" id="UP000005963"/>
    </source>
</evidence>
<dbReference type="CDD" id="cd19958">
    <property type="entry name" value="pyocin_knob"/>
    <property type="match status" value="1"/>
</dbReference>
<evidence type="ECO:0000313" key="3">
    <source>
        <dbReference type="EMBL" id="EHR37979.1"/>
    </source>
</evidence>
<evidence type="ECO:0000259" key="2">
    <source>
        <dbReference type="Pfam" id="PF21882"/>
    </source>
</evidence>
<feature type="compositionally biased region" description="Low complexity" evidence="1">
    <location>
        <begin position="415"/>
        <end position="431"/>
    </location>
</feature>
<organism evidence="3 4">
    <name type="scientific">Megamonas funiformis YIT 11815</name>
    <dbReference type="NCBI Taxonomy" id="742816"/>
    <lineage>
        <taxon>Bacteria</taxon>
        <taxon>Bacillati</taxon>
        <taxon>Bacillota</taxon>
        <taxon>Negativicutes</taxon>
        <taxon>Selenomonadales</taxon>
        <taxon>Selenomonadaceae</taxon>
        <taxon>Megamonas</taxon>
    </lineage>
</organism>
<sequence>MNSEELKKNFSLLMPSEINGFKRPKEPIANDNDFFLEVPQLIQKDPVLYSTMNLILGVLVSNDKLLKQWHDTLQNVVNAQDWRVVTDSLKGYMTPELKKKLDGIAAGANNYIHPSTHPASMITQDTTHRFVTDTEKTTWNGKASTAVVSTTANGLMPKRDGSATSIFTGDGVWKSLAWNLITGKPSTFAPSAHNHDSSYLKRNQTTQNDMNVCTVEGIYRFSGNLSNAWTGTSWGTLLVFNNNYNGGSGTGGTYLVQMALPTDGRIWIRQRVNTEAWSGWVKVAITSDTVAGATKATQDSQGQAINTTYIKSITASNATLTLTKGNGTTSTVTINNVGNSTRATQDKNGKDITGYLYKTEDLTLNSNAEILTVGNISEILNSFCTKFKQIQGTGTYAENSPTSIKSLNDNKAPKASPAFSGTPTSPTPATSDNSTKIATTEFVRNLINQFKNDGTLGGIVGGSLTQNGWVKFSNGLILQWGSSDFGKENNFPISFNVLFVFNFSTYSTSGDYSNNGDGVDSITLINNTKFKVNHGSNISNAKLFWIAIGI</sequence>
<keyword evidence="4" id="KW-1185">Reference proteome</keyword>